<dbReference type="GO" id="GO:0003989">
    <property type="term" value="F:acetyl-CoA carboxylase activity"/>
    <property type="evidence" value="ECO:0007669"/>
    <property type="project" value="InterPro"/>
</dbReference>
<proteinExistence type="predicted"/>
<dbReference type="CDD" id="cd06850">
    <property type="entry name" value="biotinyl_domain"/>
    <property type="match status" value="1"/>
</dbReference>
<reference evidence="4 5" key="2">
    <citation type="journal article" date="2018" name="Int. J. Syst. Evol. Microbiol.">
        <title>Marinobacterium aestuarii sp. nov., a benzene-degrading marine bacterium isolated from estuary sediment.</title>
        <authorList>
            <person name="Bae S.S."/>
            <person name="Jung J."/>
            <person name="Chung D."/>
            <person name="Baek K."/>
        </authorList>
    </citation>
    <scope>NUCLEOTIDE SEQUENCE [LARGE SCALE GENOMIC DNA]</scope>
    <source>
        <strain evidence="4 5">ST58-10</strain>
    </source>
</reference>
<dbReference type="InterPro" id="IPR011053">
    <property type="entry name" value="Single_hybrid_motif"/>
</dbReference>
<dbReference type="PRINTS" id="PR01071">
    <property type="entry name" value="ACOABIOTINCC"/>
</dbReference>
<protein>
    <recommendedName>
        <fullName evidence="2">Biotin carboxyl carrier protein of acetyl-CoA carboxylase</fullName>
    </recommendedName>
</protein>
<dbReference type="Gene3D" id="2.40.50.100">
    <property type="match status" value="1"/>
</dbReference>
<keyword evidence="5" id="KW-1185">Reference proteome</keyword>
<accession>A0A1A9EV15</accession>
<dbReference type="InterPro" id="IPR000089">
    <property type="entry name" value="Biotin_lipoyl"/>
</dbReference>
<dbReference type="OrthoDB" id="5297413at2"/>
<dbReference type="UniPathway" id="UPA00094"/>
<organism evidence="4 5">
    <name type="scientific">Marinobacterium aestuarii</name>
    <dbReference type="NCBI Taxonomy" id="1821621"/>
    <lineage>
        <taxon>Bacteria</taxon>
        <taxon>Pseudomonadati</taxon>
        <taxon>Pseudomonadota</taxon>
        <taxon>Gammaproteobacteria</taxon>
        <taxon>Oceanospirillales</taxon>
        <taxon>Oceanospirillaceae</taxon>
        <taxon>Marinobacterium</taxon>
    </lineage>
</organism>
<dbReference type="RefSeq" id="WP_067378180.1">
    <property type="nucleotide sequence ID" value="NZ_CP015839.1"/>
</dbReference>
<comment type="function">
    <text evidence="1 2">This protein is a component of the acetyl coenzyme A carboxylase complex; first, biotin carboxylase catalyzes the carboxylation of the carrier protein and then the transcarboxylase transfers the carboxyl group to form malonyl-CoA.</text>
</comment>
<keyword evidence="2" id="KW-0276">Fatty acid metabolism</keyword>
<name>A0A1A9EV15_9GAMM</name>
<keyword evidence="2" id="KW-0275">Fatty acid biosynthesis</keyword>
<dbReference type="GO" id="GO:0006633">
    <property type="term" value="P:fatty acid biosynthetic process"/>
    <property type="evidence" value="ECO:0007669"/>
    <property type="project" value="UniProtKB-UniPathway"/>
</dbReference>
<keyword evidence="2" id="KW-0092">Biotin</keyword>
<dbReference type="EMBL" id="CP015839">
    <property type="protein sequence ID" value="ANG61632.1"/>
    <property type="molecule type" value="Genomic_DNA"/>
</dbReference>
<feature type="domain" description="Lipoyl-binding" evidence="3">
    <location>
        <begin position="5"/>
        <end position="78"/>
    </location>
</feature>
<comment type="pathway">
    <text evidence="2">Lipid metabolism; fatty acid biosynthesis.</text>
</comment>
<dbReference type="STRING" id="1821621.A8C75_03515"/>
<dbReference type="Proteomes" id="UP000078070">
    <property type="component" value="Chromosome"/>
</dbReference>
<dbReference type="InterPro" id="IPR001249">
    <property type="entry name" value="AcCoA_biotinCC"/>
</dbReference>
<evidence type="ECO:0000313" key="4">
    <source>
        <dbReference type="EMBL" id="ANG61632.1"/>
    </source>
</evidence>
<dbReference type="NCBIfam" id="NF005457">
    <property type="entry name" value="PRK07051.1"/>
    <property type="match status" value="1"/>
</dbReference>
<evidence type="ECO:0000313" key="5">
    <source>
        <dbReference type="Proteomes" id="UP000078070"/>
    </source>
</evidence>
<sequence length="82" mass="8820">MAQYEVNSPLPGVFYRRAAPDAPSYAQEGDRVEPDTVIGLIEVMKQFSELRAGYAGTLSSFSLADGEPLEPGQLVALIESDS</sequence>
<evidence type="ECO:0000256" key="2">
    <source>
        <dbReference type="RuleBase" id="RU364072"/>
    </source>
</evidence>
<dbReference type="AlphaFoldDB" id="A0A1A9EV15"/>
<keyword evidence="2" id="KW-0444">Lipid biosynthesis</keyword>
<dbReference type="KEGG" id="mars:A8C75_03515"/>
<dbReference type="SUPFAM" id="SSF51230">
    <property type="entry name" value="Single hybrid motif"/>
    <property type="match status" value="1"/>
</dbReference>
<evidence type="ECO:0000256" key="1">
    <source>
        <dbReference type="ARBA" id="ARBA00003761"/>
    </source>
</evidence>
<evidence type="ECO:0000259" key="3">
    <source>
        <dbReference type="Pfam" id="PF00364"/>
    </source>
</evidence>
<dbReference type="Pfam" id="PF00364">
    <property type="entry name" value="Biotin_lipoyl"/>
    <property type="match status" value="1"/>
</dbReference>
<keyword evidence="2" id="KW-0443">Lipid metabolism</keyword>
<dbReference type="GO" id="GO:0009317">
    <property type="term" value="C:acetyl-CoA carboxylase complex"/>
    <property type="evidence" value="ECO:0007669"/>
    <property type="project" value="InterPro"/>
</dbReference>
<gene>
    <name evidence="4" type="ORF">A8C75_03515</name>
</gene>
<reference evidence="5" key="1">
    <citation type="submission" date="2016-05" db="EMBL/GenBank/DDBJ databases">
        <authorList>
            <person name="Baek K."/>
            <person name="Yang S.-J."/>
        </authorList>
    </citation>
    <scope>NUCLEOTIDE SEQUENCE [LARGE SCALE GENOMIC DNA]</scope>
    <source>
        <strain evidence="5">ST58-10</strain>
    </source>
</reference>